<dbReference type="GO" id="GO:0005524">
    <property type="term" value="F:ATP binding"/>
    <property type="evidence" value="ECO:0007669"/>
    <property type="project" value="UniProtKB-KW"/>
</dbReference>
<dbReference type="SUPFAM" id="SSF56784">
    <property type="entry name" value="HAD-like"/>
    <property type="match status" value="1"/>
</dbReference>
<organism evidence="7 8">
    <name type="scientific">Lactuca saligna</name>
    <name type="common">Willowleaf lettuce</name>
    <dbReference type="NCBI Taxonomy" id="75948"/>
    <lineage>
        <taxon>Eukaryota</taxon>
        <taxon>Viridiplantae</taxon>
        <taxon>Streptophyta</taxon>
        <taxon>Embryophyta</taxon>
        <taxon>Tracheophyta</taxon>
        <taxon>Spermatophyta</taxon>
        <taxon>Magnoliopsida</taxon>
        <taxon>eudicotyledons</taxon>
        <taxon>Gunneridae</taxon>
        <taxon>Pentapetalae</taxon>
        <taxon>asterids</taxon>
        <taxon>campanulids</taxon>
        <taxon>Asterales</taxon>
        <taxon>Asteraceae</taxon>
        <taxon>Cichorioideae</taxon>
        <taxon>Cichorieae</taxon>
        <taxon>Lactucinae</taxon>
        <taxon>Lactuca</taxon>
    </lineage>
</organism>
<dbReference type="AlphaFoldDB" id="A0AA35YPS1"/>
<evidence type="ECO:0000256" key="1">
    <source>
        <dbReference type="ARBA" id="ARBA00004141"/>
    </source>
</evidence>
<evidence type="ECO:0000256" key="2">
    <source>
        <dbReference type="ARBA" id="ARBA00022723"/>
    </source>
</evidence>
<dbReference type="Gene3D" id="3.40.50.1000">
    <property type="entry name" value="HAD superfamily/HAD-like"/>
    <property type="match status" value="1"/>
</dbReference>
<dbReference type="PANTHER" id="PTHR45630">
    <property type="entry name" value="CATION-TRANSPORTING ATPASE-RELATED"/>
    <property type="match status" value="1"/>
</dbReference>
<dbReference type="InterPro" id="IPR023214">
    <property type="entry name" value="HAD_sf"/>
</dbReference>
<dbReference type="InterPro" id="IPR006544">
    <property type="entry name" value="P-type_TPase_V"/>
</dbReference>
<dbReference type="PANTHER" id="PTHR45630:SF7">
    <property type="entry name" value="ENDOPLASMIC RETICULUM TRANSMEMBRANE HELIX TRANSLOCASE"/>
    <property type="match status" value="1"/>
</dbReference>
<keyword evidence="5" id="KW-0460">Magnesium</keyword>
<proteinExistence type="predicted"/>
<comment type="subcellular location">
    <subcellularLocation>
        <location evidence="1">Membrane</location>
        <topology evidence="1">Multi-pass membrane protein</topology>
    </subcellularLocation>
</comment>
<protein>
    <submittedName>
        <fullName evidence="7">Uncharacterized protein</fullName>
    </submittedName>
</protein>
<keyword evidence="2" id="KW-0479">Metal-binding</keyword>
<evidence type="ECO:0000256" key="4">
    <source>
        <dbReference type="ARBA" id="ARBA00022840"/>
    </source>
</evidence>
<dbReference type="GO" id="GO:0006874">
    <property type="term" value="P:intracellular calcium ion homeostasis"/>
    <property type="evidence" value="ECO:0007669"/>
    <property type="project" value="TreeGrafter"/>
</dbReference>
<keyword evidence="6" id="KW-1278">Translocase</keyword>
<dbReference type="GO" id="GO:0046872">
    <property type="term" value="F:metal ion binding"/>
    <property type="evidence" value="ECO:0007669"/>
    <property type="project" value="UniProtKB-KW"/>
</dbReference>
<dbReference type="Proteomes" id="UP001177003">
    <property type="component" value="Chromosome 3"/>
</dbReference>
<reference evidence="7" key="1">
    <citation type="submission" date="2023-04" db="EMBL/GenBank/DDBJ databases">
        <authorList>
            <person name="Vijverberg K."/>
            <person name="Xiong W."/>
            <person name="Schranz E."/>
        </authorList>
    </citation>
    <scope>NUCLEOTIDE SEQUENCE</scope>
</reference>
<evidence type="ECO:0000313" key="8">
    <source>
        <dbReference type="Proteomes" id="UP001177003"/>
    </source>
</evidence>
<dbReference type="InterPro" id="IPR036412">
    <property type="entry name" value="HAD-like_sf"/>
</dbReference>
<sequence length="149" mass="16215">MAPVQPKTEKALAAAFISNCATLLKCPCCELLATSCSFAVFARVAPEQKELIMTTFKSSRRVTLMCGDGTNDVGALKQVWQEIEIYFSFGKLTGNLTKDIPFLSDAPIIESGDVDSAKFKALRRVISKYSASSLPPVPKNNEKTGYGRI</sequence>
<evidence type="ECO:0000256" key="3">
    <source>
        <dbReference type="ARBA" id="ARBA00022741"/>
    </source>
</evidence>
<dbReference type="GO" id="GO:0005789">
    <property type="term" value="C:endoplasmic reticulum membrane"/>
    <property type="evidence" value="ECO:0007669"/>
    <property type="project" value="TreeGrafter"/>
</dbReference>
<keyword evidence="8" id="KW-1185">Reference proteome</keyword>
<dbReference type="GO" id="GO:0019829">
    <property type="term" value="F:ATPase-coupled monoatomic cation transmembrane transporter activity"/>
    <property type="evidence" value="ECO:0007669"/>
    <property type="project" value="TreeGrafter"/>
</dbReference>
<gene>
    <name evidence="7" type="ORF">LSALG_LOCUS17698</name>
</gene>
<dbReference type="Gene3D" id="2.60.120.260">
    <property type="entry name" value="Galactose-binding domain-like"/>
    <property type="match status" value="1"/>
</dbReference>
<evidence type="ECO:0000313" key="7">
    <source>
        <dbReference type="EMBL" id="CAI9277788.1"/>
    </source>
</evidence>
<dbReference type="GO" id="GO:0015662">
    <property type="term" value="F:P-type ion transporter activity"/>
    <property type="evidence" value="ECO:0007669"/>
    <property type="project" value="TreeGrafter"/>
</dbReference>
<evidence type="ECO:0000256" key="5">
    <source>
        <dbReference type="ARBA" id="ARBA00022842"/>
    </source>
</evidence>
<dbReference type="EMBL" id="OX465079">
    <property type="protein sequence ID" value="CAI9277788.1"/>
    <property type="molecule type" value="Genomic_DNA"/>
</dbReference>
<name>A0AA35YPS1_LACSI</name>
<accession>A0AA35YPS1</accession>
<keyword evidence="4" id="KW-0067">ATP-binding</keyword>
<keyword evidence="3" id="KW-0547">Nucleotide-binding</keyword>
<evidence type="ECO:0000256" key="6">
    <source>
        <dbReference type="ARBA" id="ARBA00022967"/>
    </source>
</evidence>